<reference evidence="12" key="1">
    <citation type="submission" date="2022-02" db="EMBL/GenBank/DDBJ databases">
        <title>Qipengyuania spongiae sp. nov., isolated from marine sponge.</title>
        <authorList>
            <person name="Li Z."/>
            <person name="Zhang M."/>
        </authorList>
    </citation>
    <scope>NUCLEOTIDE SEQUENCE</scope>
    <source>
        <strain evidence="12">PHS-Z21</strain>
    </source>
</reference>
<keyword evidence="10 12" id="KW-0378">Hydrolase</keyword>
<comment type="similarity">
    <text evidence="5 10">In the C-terminal section; belongs to the HTP reductase family.</text>
</comment>
<dbReference type="PANTHER" id="PTHR38011">
    <property type="entry name" value="DIHYDROFOLATE REDUCTASE FAMILY PROTEIN (AFU_ORTHOLOGUE AFUA_8G06820)"/>
    <property type="match status" value="1"/>
</dbReference>
<dbReference type="CDD" id="cd01284">
    <property type="entry name" value="Riboflavin_deaminase-reductase"/>
    <property type="match status" value="1"/>
</dbReference>
<dbReference type="InterPro" id="IPR050765">
    <property type="entry name" value="Riboflavin_Biosynth_HTPR"/>
</dbReference>
<dbReference type="NCBIfam" id="TIGR00326">
    <property type="entry name" value="eubact_ribD"/>
    <property type="match status" value="1"/>
</dbReference>
<keyword evidence="13" id="KW-1185">Reference proteome</keyword>
<dbReference type="SUPFAM" id="SSF53597">
    <property type="entry name" value="Dihydrofolate reductase-like"/>
    <property type="match status" value="1"/>
</dbReference>
<dbReference type="EC" id="1.1.1.193" evidence="10"/>
<comment type="cofactor">
    <cofactor evidence="10">
        <name>Zn(2+)</name>
        <dbReference type="ChEBI" id="CHEBI:29105"/>
    </cofactor>
    <text evidence="10">Binds 1 zinc ion.</text>
</comment>
<evidence type="ECO:0000256" key="3">
    <source>
        <dbReference type="ARBA" id="ARBA00004910"/>
    </source>
</evidence>
<evidence type="ECO:0000256" key="6">
    <source>
        <dbReference type="ARBA" id="ARBA00022619"/>
    </source>
</evidence>
<comment type="catalytic activity">
    <reaction evidence="10">
        <text>5-amino-6-(5-phospho-D-ribitylamino)uracil + NADP(+) = 5-amino-6-(5-phospho-D-ribosylamino)uracil + NADPH + H(+)</text>
        <dbReference type="Rhea" id="RHEA:17845"/>
        <dbReference type="ChEBI" id="CHEBI:15378"/>
        <dbReference type="ChEBI" id="CHEBI:57783"/>
        <dbReference type="ChEBI" id="CHEBI:58349"/>
        <dbReference type="ChEBI" id="CHEBI:58421"/>
        <dbReference type="ChEBI" id="CHEBI:58453"/>
        <dbReference type="EC" id="1.1.1.193"/>
    </reaction>
</comment>
<dbReference type="InterPro" id="IPR002734">
    <property type="entry name" value="RibDG_C"/>
</dbReference>
<dbReference type="EC" id="3.5.4.26" evidence="10"/>
<evidence type="ECO:0000256" key="8">
    <source>
        <dbReference type="ARBA" id="ARBA00023002"/>
    </source>
</evidence>
<evidence type="ECO:0000259" key="11">
    <source>
        <dbReference type="PROSITE" id="PS51747"/>
    </source>
</evidence>
<comment type="similarity">
    <text evidence="4 10">In the N-terminal section; belongs to the cytidine and deoxycytidylate deaminase family.</text>
</comment>
<dbReference type="PANTHER" id="PTHR38011:SF7">
    <property type="entry name" value="2,5-DIAMINO-6-RIBOSYLAMINO-4(3H)-PYRIMIDINONE 5'-PHOSPHATE REDUCTASE"/>
    <property type="match status" value="1"/>
</dbReference>
<name>A0ABY5SY64_9SPHN</name>
<dbReference type="Proteomes" id="UP001065265">
    <property type="component" value="Chromosome"/>
</dbReference>
<dbReference type="Gene3D" id="3.40.430.10">
    <property type="entry name" value="Dihydrofolate Reductase, subunit A"/>
    <property type="match status" value="2"/>
</dbReference>
<keyword evidence="7 10" id="KW-0521">NADP</keyword>
<keyword evidence="6 10" id="KW-0686">Riboflavin biosynthesis</keyword>
<comment type="catalytic activity">
    <reaction evidence="10">
        <text>2,5-diamino-6-hydroxy-4-(5-phosphoribosylamino)-pyrimidine + H2O + H(+) = 5-amino-6-(5-phospho-D-ribosylamino)uracil + NH4(+)</text>
        <dbReference type="Rhea" id="RHEA:21868"/>
        <dbReference type="ChEBI" id="CHEBI:15377"/>
        <dbReference type="ChEBI" id="CHEBI:15378"/>
        <dbReference type="ChEBI" id="CHEBI:28938"/>
        <dbReference type="ChEBI" id="CHEBI:58453"/>
        <dbReference type="ChEBI" id="CHEBI:58614"/>
        <dbReference type="EC" id="3.5.4.26"/>
    </reaction>
</comment>
<dbReference type="GO" id="GO:0008835">
    <property type="term" value="F:diaminohydroxyphosphoribosylaminopyrimidine deaminase activity"/>
    <property type="evidence" value="ECO:0007669"/>
    <property type="project" value="UniProtKB-EC"/>
</dbReference>
<dbReference type="GO" id="GO:0008703">
    <property type="term" value="F:5-amino-6-(5-phosphoribosylamino)uracil reductase activity"/>
    <property type="evidence" value="ECO:0007669"/>
    <property type="project" value="UniProtKB-EC"/>
</dbReference>
<organism evidence="12 13">
    <name type="scientific">Qipengyuania spongiae</name>
    <dbReference type="NCBI Taxonomy" id="2909673"/>
    <lineage>
        <taxon>Bacteria</taxon>
        <taxon>Pseudomonadati</taxon>
        <taxon>Pseudomonadota</taxon>
        <taxon>Alphaproteobacteria</taxon>
        <taxon>Sphingomonadales</taxon>
        <taxon>Erythrobacteraceae</taxon>
        <taxon>Qipengyuania</taxon>
    </lineage>
</organism>
<gene>
    <name evidence="12" type="primary">ribD</name>
    <name evidence="12" type="ORF">L1F33_00465</name>
</gene>
<evidence type="ECO:0000256" key="2">
    <source>
        <dbReference type="ARBA" id="ARBA00004882"/>
    </source>
</evidence>
<evidence type="ECO:0000256" key="7">
    <source>
        <dbReference type="ARBA" id="ARBA00022857"/>
    </source>
</evidence>
<dbReference type="Pfam" id="PF00383">
    <property type="entry name" value="dCMP_cyt_deam_1"/>
    <property type="match status" value="1"/>
</dbReference>
<dbReference type="PIRSF" id="PIRSF006769">
    <property type="entry name" value="RibD"/>
    <property type="match status" value="1"/>
</dbReference>
<keyword evidence="10" id="KW-0862">Zinc</keyword>
<evidence type="ECO:0000256" key="10">
    <source>
        <dbReference type="PIRNR" id="PIRNR006769"/>
    </source>
</evidence>
<comment type="pathway">
    <text evidence="3 10">Cofactor biosynthesis; riboflavin biosynthesis; 5-amino-6-(D-ribitylamino)uracil from GTP: step 3/4.</text>
</comment>
<evidence type="ECO:0000313" key="12">
    <source>
        <dbReference type="EMBL" id="UVI39473.1"/>
    </source>
</evidence>
<accession>A0ABY5SY64</accession>
<comment type="pathway">
    <text evidence="2 10">Cofactor biosynthesis; riboflavin biosynthesis; 5-amino-6-(D-ribitylamino)uracil from GTP: step 2/4.</text>
</comment>
<dbReference type="InterPro" id="IPR016193">
    <property type="entry name" value="Cytidine_deaminase-like"/>
</dbReference>
<dbReference type="InterPro" id="IPR002125">
    <property type="entry name" value="CMP_dCMP_dom"/>
</dbReference>
<evidence type="ECO:0000256" key="5">
    <source>
        <dbReference type="ARBA" id="ARBA00007417"/>
    </source>
</evidence>
<dbReference type="RefSeq" id="WP_265558863.1">
    <property type="nucleotide sequence ID" value="NZ_CP092471.1"/>
</dbReference>
<dbReference type="PROSITE" id="PS51747">
    <property type="entry name" value="CYT_DCMP_DEAMINASES_2"/>
    <property type="match status" value="1"/>
</dbReference>
<sequence>MAGATPIPADADWLAAAARLATRARPLSRPNPGVGALVIKDDIVVGRGWTMPGGRPHAEAIALAQAGEAARGADIFVTLEPCAHRSTRGPACADLLVEAGPARVIAGCEDPDPRTAGQGIARLRAAGIDARIADHPPSWASLAGYLTRARDGRPHVTLKLAMSLDGRIALPDGQSRWITGEIARAHVHSRRALSDAILVGGKTWRADAPALDVRLPGIEDRSPQRIVLTRGPAPQGTLAIASPDRIGTLADVLYLYVEGGAGAAASFLAVDLVDRLEIYRAPILIGDGLPAIGDIGLGNLSAAHERWGLAERRQLGSDTFEAYERQREE</sequence>
<dbReference type="SUPFAM" id="SSF53927">
    <property type="entry name" value="Cytidine deaminase-like"/>
    <property type="match status" value="1"/>
</dbReference>
<dbReference type="Gene3D" id="3.40.140.10">
    <property type="entry name" value="Cytidine Deaminase, domain 2"/>
    <property type="match status" value="1"/>
</dbReference>
<evidence type="ECO:0000256" key="4">
    <source>
        <dbReference type="ARBA" id="ARBA00005259"/>
    </source>
</evidence>
<keyword evidence="8 10" id="KW-0560">Oxidoreductase</keyword>
<keyword evidence="10" id="KW-0479">Metal-binding</keyword>
<evidence type="ECO:0000256" key="1">
    <source>
        <dbReference type="ARBA" id="ARBA00002151"/>
    </source>
</evidence>
<evidence type="ECO:0000313" key="13">
    <source>
        <dbReference type="Proteomes" id="UP001065265"/>
    </source>
</evidence>
<comment type="function">
    <text evidence="1 10">Converts 2,5-diamino-6-(ribosylamino)-4(3h)-pyrimidinone 5'-phosphate into 5-amino-6-(ribosylamino)-2,4(1h,3h)-pyrimidinedione 5'-phosphate.</text>
</comment>
<dbReference type="InterPro" id="IPR024072">
    <property type="entry name" value="DHFR-like_dom_sf"/>
</dbReference>
<evidence type="ECO:0000256" key="9">
    <source>
        <dbReference type="ARBA" id="ARBA00023268"/>
    </source>
</evidence>
<feature type="domain" description="CMP/dCMP-type deaminase" evidence="11">
    <location>
        <begin position="8"/>
        <end position="131"/>
    </location>
</feature>
<dbReference type="Pfam" id="PF01872">
    <property type="entry name" value="RibD_C"/>
    <property type="match status" value="2"/>
</dbReference>
<proteinExistence type="inferred from homology"/>
<keyword evidence="9" id="KW-0511">Multifunctional enzyme</keyword>
<dbReference type="EMBL" id="CP092471">
    <property type="protein sequence ID" value="UVI39473.1"/>
    <property type="molecule type" value="Genomic_DNA"/>
</dbReference>
<dbReference type="InterPro" id="IPR004794">
    <property type="entry name" value="Eubact_RibD"/>
</dbReference>
<protein>
    <recommendedName>
        <fullName evidence="10">Riboflavin biosynthesis protein RibD</fullName>
    </recommendedName>
    <domain>
        <recommendedName>
            <fullName evidence="10">Diaminohydroxyphosphoribosylaminopyrimidine deaminase</fullName>
            <shortName evidence="10">DRAP deaminase</shortName>
            <ecNumber evidence="10">3.5.4.26</ecNumber>
        </recommendedName>
        <alternativeName>
            <fullName evidence="10">Riboflavin-specific deaminase</fullName>
        </alternativeName>
    </domain>
    <domain>
        <recommendedName>
            <fullName evidence="10">5-amino-6-(5-phosphoribosylamino)uracil reductase</fullName>
            <ecNumber evidence="10">1.1.1.193</ecNumber>
        </recommendedName>
        <alternativeName>
            <fullName evidence="10">HTP reductase</fullName>
        </alternativeName>
    </domain>
</protein>